<dbReference type="InterPro" id="IPR038482">
    <property type="entry name" value="Tp34-type_sf"/>
</dbReference>
<dbReference type="Gene3D" id="2.60.40.2480">
    <property type="entry name" value="Periplasmic metal-binding protein Tp34-type"/>
    <property type="match status" value="1"/>
</dbReference>
<dbReference type="EMBL" id="JAMQOQ010000007">
    <property type="protein sequence ID" value="MDS0296626.1"/>
    <property type="molecule type" value="Genomic_DNA"/>
</dbReference>
<organism evidence="2 3">
    <name type="scientific">Halogeometricum luteum</name>
    <dbReference type="NCBI Taxonomy" id="2950537"/>
    <lineage>
        <taxon>Archaea</taxon>
        <taxon>Methanobacteriati</taxon>
        <taxon>Methanobacteriota</taxon>
        <taxon>Stenosarchaea group</taxon>
        <taxon>Halobacteria</taxon>
        <taxon>Halobacteriales</taxon>
        <taxon>Haloferacaceae</taxon>
        <taxon>Halogeometricum</taxon>
    </lineage>
</organism>
<dbReference type="InterPro" id="IPR055774">
    <property type="entry name" value="DUF7350"/>
</dbReference>
<sequence>MKPDGISKVDIQSEDSLHLMPVVWETETEIIPPDINPQVYITQNGNSVDQFAPWPMLSQPMGFHFGDNAQLNGDGSYTVKVRVGGPSTRRVGSLSGNEGNVSFAFEFEFRKSTLEEISYTDIPADKEGTRGAVDLMNVETLPSSQVPKPDALPGDVRGTATSGDAKFVVTVLEDASRFGGDRNQQYLAVSPRTPYNRTMLPMMSVSGTLTRDGSTVFDGILQSTIDPKLRYHYGAVVSDVQSGDEFTITIDSPPQTSRHEGYETAFVDMKPMTLTL</sequence>
<feature type="domain" description="DUF7350" evidence="1">
    <location>
        <begin position="150"/>
        <end position="275"/>
    </location>
</feature>
<keyword evidence="3" id="KW-1185">Reference proteome</keyword>
<reference evidence="2 3" key="1">
    <citation type="submission" date="2022-06" db="EMBL/GenBank/DDBJ databases">
        <title>Halogeometricum sp. a new haloarchaeum isolate from saline soil.</title>
        <authorList>
            <person name="Strakova D."/>
            <person name="Galisteo C."/>
            <person name="Sanchez-Porro C."/>
            <person name="Ventosa A."/>
        </authorList>
    </citation>
    <scope>NUCLEOTIDE SEQUENCE [LARGE SCALE GENOMIC DNA]</scope>
    <source>
        <strain evidence="3">S3BR25-2</strain>
    </source>
</reference>
<comment type="caution">
    <text evidence="2">The sequence shown here is derived from an EMBL/GenBank/DDBJ whole genome shotgun (WGS) entry which is preliminary data.</text>
</comment>
<evidence type="ECO:0000313" key="3">
    <source>
        <dbReference type="Proteomes" id="UP001254813"/>
    </source>
</evidence>
<dbReference type="RefSeq" id="WP_310930635.1">
    <property type="nucleotide sequence ID" value="NZ_JAMQOQ010000007.1"/>
</dbReference>
<accession>A0ABU2G757</accession>
<protein>
    <submittedName>
        <fullName evidence="2">Iron transporter</fullName>
    </submittedName>
</protein>
<evidence type="ECO:0000313" key="2">
    <source>
        <dbReference type="EMBL" id="MDS0296626.1"/>
    </source>
</evidence>
<dbReference type="Pfam" id="PF24041">
    <property type="entry name" value="DUF7350"/>
    <property type="match status" value="1"/>
</dbReference>
<dbReference type="Proteomes" id="UP001254813">
    <property type="component" value="Unassembled WGS sequence"/>
</dbReference>
<evidence type="ECO:0000259" key="1">
    <source>
        <dbReference type="Pfam" id="PF24041"/>
    </source>
</evidence>
<proteinExistence type="predicted"/>
<name>A0ABU2G757_9EURY</name>
<gene>
    <name evidence="2" type="ORF">NDI79_20875</name>
</gene>